<feature type="transmembrane region" description="Helical" evidence="2">
    <location>
        <begin position="304"/>
        <end position="329"/>
    </location>
</feature>
<accession>A0A7X4GI55</accession>
<feature type="transmembrane region" description="Helical" evidence="2">
    <location>
        <begin position="21"/>
        <end position="46"/>
    </location>
</feature>
<feature type="transmembrane region" description="Helical" evidence="2">
    <location>
        <begin position="335"/>
        <end position="359"/>
    </location>
</feature>
<feature type="transmembrane region" description="Helical" evidence="2">
    <location>
        <begin position="273"/>
        <end position="292"/>
    </location>
</feature>
<evidence type="ECO:0000313" key="3">
    <source>
        <dbReference type="EMBL" id="MYL98765.1"/>
    </source>
</evidence>
<feature type="transmembrane region" description="Helical" evidence="2">
    <location>
        <begin position="116"/>
        <end position="137"/>
    </location>
</feature>
<dbReference type="InterPro" id="IPR036259">
    <property type="entry name" value="MFS_trans_sf"/>
</dbReference>
<dbReference type="PANTHER" id="PTHR11328:SF24">
    <property type="entry name" value="MAJOR FACILITATOR SUPERFAMILY (MFS) PROFILE DOMAIN-CONTAINING PROTEIN"/>
    <property type="match status" value="1"/>
</dbReference>
<dbReference type="GO" id="GO:0015293">
    <property type="term" value="F:symporter activity"/>
    <property type="evidence" value="ECO:0007669"/>
    <property type="project" value="InterPro"/>
</dbReference>
<dbReference type="GO" id="GO:0005886">
    <property type="term" value="C:plasma membrane"/>
    <property type="evidence" value="ECO:0007669"/>
    <property type="project" value="TreeGrafter"/>
</dbReference>
<dbReference type="Pfam" id="PF13347">
    <property type="entry name" value="MFS_2"/>
    <property type="match status" value="1"/>
</dbReference>
<evidence type="ECO:0000256" key="2">
    <source>
        <dbReference type="SAM" id="Phobius"/>
    </source>
</evidence>
<keyword evidence="2" id="KW-0472">Membrane</keyword>
<protein>
    <submittedName>
        <fullName evidence="3">Sugar:proton symporter</fullName>
    </submittedName>
</protein>
<feature type="transmembrane region" description="Helical" evidence="2">
    <location>
        <begin position="91"/>
        <end position="110"/>
    </location>
</feature>
<dbReference type="AlphaFoldDB" id="A0A7X4GI55"/>
<dbReference type="EMBL" id="WVTD01000009">
    <property type="protein sequence ID" value="MYL98765.1"/>
    <property type="molecule type" value="Genomic_DNA"/>
</dbReference>
<dbReference type="SUPFAM" id="SSF103473">
    <property type="entry name" value="MFS general substrate transporter"/>
    <property type="match status" value="1"/>
</dbReference>
<evidence type="ECO:0000313" key="4">
    <source>
        <dbReference type="Proteomes" id="UP000465810"/>
    </source>
</evidence>
<keyword evidence="2" id="KW-0812">Transmembrane</keyword>
<name>A0A7X4GI55_9SPHN</name>
<keyword evidence="2" id="KW-1133">Transmembrane helix</keyword>
<feature type="transmembrane region" description="Helical" evidence="2">
    <location>
        <begin position="58"/>
        <end position="79"/>
    </location>
</feature>
<evidence type="ECO:0000256" key="1">
    <source>
        <dbReference type="ARBA" id="ARBA00009617"/>
    </source>
</evidence>
<organism evidence="3 4">
    <name type="scientific">Novosphingobium silvae</name>
    <dbReference type="NCBI Taxonomy" id="2692619"/>
    <lineage>
        <taxon>Bacteria</taxon>
        <taxon>Pseudomonadati</taxon>
        <taxon>Pseudomonadota</taxon>
        <taxon>Alphaproteobacteria</taxon>
        <taxon>Sphingomonadales</taxon>
        <taxon>Sphingomonadaceae</taxon>
        <taxon>Novosphingobium</taxon>
    </lineage>
</organism>
<feature type="transmembrane region" description="Helical" evidence="2">
    <location>
        <begin position="371"/>
        <end position="399"/>
    </location>
</feature>
<keyword evidence="4" id="KW-1185">Reference proteome</keyword>
<gene>
    <name evidence="3" type="ORF">GR702_13440</name>
</gene>
<feature type="transmembrane region" description="Helical" evidence="2">
    <location>
        <begin position="191"/>
        <end position="213"/>
    </location>
</feature>
<dbReference type="Proteomes" id="UP000465810">
    <property type="component" value="Unassembled WGS sequence"/>
</dbReference>
<feature type="transmembrane region" description="Helical" evidence="2">
    <location>
        <begin position="234"/>
        <end position="253"/>
    </location>
</feature>
<sequence>MTANRTDDGRAISALGREGRFLAYSSGNFGKALVFAGADLTIMFLLTDLVGLSPAMAGTMMLLAMAGDLVFDLVAARLVIRLRAAGRGYRWLVVAGALPCAIAFALLYAMPASGLGSGWMLALALLVFRGAYAVIDVPHNALMAQMTVDSRARGRVSGYRLLFSTLSSLAVALVLAPMVQHAGRARAFDLLAAAGALAAALFALTMIVCAAASGGSDDRTPAASAARDGISVPLGNRLVLGMGLLAVVTGFAVPTFGRMILYVCTYVVGQEDLASTLLLAVTIGQFVGVLAWTALTASVDKSRLLAMGHIVSAVGMALFALCLGVPAALPACAALAGFGFASVYMLPWGLLADTVDFVAWRHGRRLETGLFAFYLVAVKASGAASTVTIGWMLGWLGYIPGQEQSAQVENAMVALGLGVPVAGCLAAVALLRRFDIGHRRHDRVLAALERRNTRSRRPDQSGAEPVSGLKFGLVKSIGEGSTLAGATALSAQARQSMSRSIAAPAAVRS</sequence>
<feature type="transmembrane region" description="Helical" evidence="2">
    <location>
        <begin position="158"/>
        <end position="179"/>
    </location>
</feature>
<dbReference type="GO" id="GO:0008643">
    <property type="term" value="P:carbohydrate transport"/>
    <property type="evidence" value="ECO:0007669"/>
    <property type="project" value="InterPro"/>
</dbReference>
<reference evidence="3 4" key="1">
    <citation type="submission" date="2019-12" db="EMBL/GenBank/DDBJ databases">
        <authorList>
            <person name="Feng G."/>
            <person name="Zhu H."/>
        </authorList>
    </citation>
    <scope>NUCLEOTIDE SEQUENCE [LARGE SCALE GENOMIC DNA]</scope>
    <source>
        <strain evidence="3 4">FGD1</strain>
    </source>
</reference>
<dbReference type="PANTHER" id="PTHR11328">
    <property type="entry name" value="MAJOR FACILITATOR SUPERFAMILY DOMAIN-CONTAINING PROTEIN"/>
    <property type="match status" value="1"/>
</dbReference>
<comment type="similarity">
    <text evidence="1">Belongs to the sodium:galactoside symporter (TC 2.A.2) family.</text>
</comment>
<dbReference type="Gene3D" id="1.20.1250.20">
    <property type="entry name" value="MFS general substrate transporter like domains"/>
    <property type="match status" value="1"/>
</dbReference>
<comment type="caution">
    <text evidence="3">The sequence shown here is derived from an EMBL/GenBank/DDBJ whole genome shotgun (WGS) entry which is preliminary data.</text>
</comment>
<feature type="transmembrane region" description="Helical" evidence="2">
    <location>
        <begin position="411"/>
        <end position="431"/>
    </location>
</feature>
<dbReference type="InterPro" id="IPR039672">
    <property type="entry name" value="MFS_2"/>
</dbReference>
<proteinExistence type="inferred from homology"/>